<dbReference type="GO" id="GO:0005634">
    <property type="term" value="C:nucleus"/>
    <property type="evidence" value="ECO:0007669"/>
    <property type="project" value="TreeGrafter"/>
</dbReference>
<feature type="compositionally biased region" description="Low complexity" evidence="1">
    <location>
        <begin position="24"/>
        <end position="47"/>
    </location>
</feature>
<evidence type="ECO:0000313" key="3">
    <source>
        <dbReference type="Proteomes" id="UP001327560"/>
    </source>
</evidence>
<evidence type="ECO:0000313" key="2">
    <source>
        <dbReference type="EMBL" id="WOK93706.1"/>
    </source>
</evidence>
<evidence type="ECO:0000256" key="1">
    <source>
        <dbReference type="SAM" id="MobiDB-lite"/>
    </source>
</evidence>
<reference evidence="2 3" key="1">
    <citation type="submission" date="2023-10" db="EMBL/GenBank/DDBJ databases">
        <title>Chromosome-scale genome assembly provides insights into flower coloration mechanisms of Canna indica.</title>
        <authorList>
            <person name="Li C."/>
        </authorList>
    </citation>
    <scope>NUCLEOTIDE SEQUENCE [LARGE SCALE GENOMIC DNA]</scope>
    <source>
        <tissue evidence="2">Flower</tissue>
    </source>
</reference>
<gene>
    <name evidence="2" type="ORF">Cni_G02406</name>
</gene>
<dbReference type="PANTHER" id="PTHR13690">
    <property type="entry name" value="TRANSCRIPTION FACTOR POSF21-RELATED"/>
    <property type="match status" value="1"/>
</dbReference>
<dbReference type="AlphaFoldDB" id="A0AAQ3JQ26"/>
<proteinExistence type="predicted"/>
<dbReference type="GO" id="GO:0003700">
    <property type="term" value="F:DNA-binding transcription factor activity"/>
    <property type="evidence" value="ECO:0007669"/>
    <property type="project" value="TreeGrafter"/>
</dbReference>
<feature type="region of interest" description="Disordered" evidence="1">
    <location>
        <begin position="124"/>
        <end position="156"/>
    </location>
</feature>
<protein>
    <submittedName>
        <fullName evidence="2">Uncharacterized protein</fullName>
    </submittedName>
</protein>
<dbReference type="PANTHER" id="PTHR13690:SF103">
    <property type="entry name" value="BZIP TRANSCRIPTION FACTOR 18"/>
    <property type="match status" value="1"/>
</dbReference>
<keyword evidence="3" id="KW-1185">Reference proteome</keyword>
<organism evidence="2 3">
    <name type="scientific">Canna indica</name>
    <name type="common">Indian-shot</name>
    <dbReference type="NCBI Taxonomy" id="4628"/>
    <lineage>
        <taxon>Eukaryota</taxon>
        <taxon>Viridiplantae</taxon>
        <taxon>Streptophyta</taxon>
        <taxon>Embryophyta</taxon>
        <taxon>Tracheophyta</taxon>
        <taxon>Spermatophyta</taxon>
        <taxon>Magnoliopsida</taxon>
        <taxon>Liliopsida</taxon>
        <taxon>Zingiberales</taxon>
        <taxon>Cannaceae</taxon>
        <taxon>Canna</taxon>
    </lineage>
</organism>
<feature type="compositionally biased region" description="Pro residues" evidence="1">
    <location>
        <begin position="9"/>
        <end position="23"/>
    </location>
</feature>
<sequence length="184" mass="19410">MQPRLSHPSPYPNPTSTPVPLPNAPHLELEAAAPSPAAASMFSTSSPHLRGPYHRRARSELTFRFPNDLGGDDAVAAGSIDEIGSEDDLFCTFLDIEKIGSKLEPSGSGSEALDCTDRTAESSACGEETKVGVAPGAAASRPKHRHSCSVDGSSMTSSATMKREAVFGEVLEAKKVMTAKRLRS</sequence>
<dbReference type="Proteomes" id="UP001327560">
    <property type="component" value="Chromosome 1"/>
</dbReference>
<feature type="region of interest" description="Disordered" evidence="1">
    <location>
        <begin position="1"/>
        <end position="55"/>
    </location>
</feature>
<dbReference type="EMBL" id="CP136890">
    <property type="protein sequence ID" value="WOK93706.1"/>
    <property type="molecule type" value="Genomic_DNA"/>
</dbReference>
<accession>A0AAQ3JQ26</accession>
<name>A0AAQ3JQ26_9LILI</name>